<dbReference type="RefSeq" id="WP_037460827.1">
    <property type="nucleotide sequence ID" value="NZ_AVFL01000045.1"/>
</dbReference>
<protein>
    <recommendedName>
        <fullName evidence="4">Exo-alpha-sialidase</fullName>
    </recommendedName>
</protein>
<dbReference type="STRING" id="1385369.N825_26135"/>
<name>W9GV87_9PROT</name>
<dbReference type="Proteomes" id="UP000019486">
    <property type="component" value="Unassembled WGS sequence"/>
</dbReference>
<feature type="chain" id="PRO_5004920618" description="Exo-alpha-sialidase" evidence="1">
    <location>
        <begin position="25"/>
        <end position="386"/>
    </location>
</feature>
<reference evidence="2 3" key="1">
    <citation type="submission" date="2013-08" db="EMBL/GenBank/DDBJ databases">
        <title>The genome sequence of Skermanella stibiiresistens.</title>
        <authorList>
            <person name="Zhu W."/>
            <person name="Wang G."/>
        </authorList>
    </citation>
    <scope>NUCLEOTIDE SEQUENCE [LARGE SCALE GENOMIC DNA]</scope>
    <source>
        <strain evidence="2 3">SB22</strain>
    </source>
</reference>
<gene>
    <name evidence="2" type="ORF">N825_26135</name>
</gene>
<organism evidence="2 3">
    <name type="scientific">Skermanella stibiiresistens SB22</name>
    <dbReference type="NCBI Taxonomy" id="1385369"/>
    <lineage>
        <taxon>Bacteria</taxon>
        <taxon>Pseudomonadati</taxon>
        <taxon>Pseudomonadota</taxon>
        <taxon>Alphaproteobacteria</taxon>
        <taxon>Rhodospirillales</taxon>
        <taxon>Azospirillaceae</taxon>
        <taxon>Skermanella</taxon>
    </lineage>
</organism>
<dbReference type="EMBL" id="AVFL01000045">
    <property type="protein sequence ID" value="EWY36352.1"/>
    <property type="molecule type" value="Genomic_DNA"/>
</dbReference>
<comment type="caution">
    <text evidence="2">The sequence shown here is derived from an EMBL/GenBank/DDBJ whole genome shotgun (WGS) entry which is preliminary data.</text>
</comment>
<sequence>MSKRTMALILAVTLVSGLAGQAGAQDLSLTIPPGAEPEIVFDHDRDACEKFDVPDVPTRAFRMADETIRLIASHWTNRAFSGPDLDHLSHPCDIVYEGGNNDDPAAFDDRGWLVSTYTLDGVTVHGLVHNEFQGHRRPALCPTGRYMDCWYNTVTYVVSKDGGRSFKPPATGSRLVAALPYRYDPTRGKRSGLFNPSNIIRRGDHFYTMMTAAPQEAQAGGVCLMRTDRLDEPTSWRAWDGHDFTVRFADPYRDGGGGTCVPLPGLTRLMASLSLHRPSGLYIGLFTHQQRPPGGSTVVDGVFYATSPDLVTWSKPRLLFPTPTTLDKGCDTMPVVYPALIDPDSPSRNFEDTDDDAHIYMTRISMDGCKTGWTRNLVRLRVHIER</sequence>
<accession>W9GV87</accession>
<evidence type="ECO:0008006" key="4">
    <source>
        <dbReference type="Google" id="ProtNLM"/>
    </source>
</evidence>
<evidence type="ECO:0000256" key="1">
    <source>
        <dbReference type="SAM" id="SignalP"/>
    </source>
</evidence>
<proteinExistence type="predicted"/>
<keyword evidence="1" id="KW-0732">Signal</keyword>
<dbReference type="OrthoDB" id="7042075at2"/>
<keyword evidence="3" id="KW-1185">Reference proteome</keyword>
<evidence type="ECO:0000313" key="2">
    <source>
        <dbReference type="EMBL" id="EWY36352.1"/>
    </source>
</evidence>
<dbReference type="AlphaFoldDB" id="W9GV87"/>
<feature type="signal peptide" evidence="1">
    <location>
        <begin position="1"/>
        <end position="24"/>
    </location>
</feature>
<evidence type="ECO:0000313" key="3">
    <source>
        <dbReference type="Proteomes" id="UP000019486"/>
    </source>
</evidence>